<evidence type="ECO:0000259" key="19">
    <source>
        <dbReference type="PROSITE" id="PS50238"/>
    </source>
</evidence>
<comment type="similarity">
    <text evidence="2 15">Belongs to the TRAFAC class myosin-kinesin ATPase superfamily. Myosin family.</text>
</comment>
<dbReference type="SUPFAM" id="SSF54236">
    <property type="entry name" value="Ubiquitin-like"/>
    <property type="match status" value="1"/>
</dbReference>
<protein>
    <submittedName>
        <fullName evidence="21">Uncharacterized protein</fullName>
    </submittedName>
</protein>
<keyword evidence="22" id="KW-1185">Reference proteome</keyword>
<dbReference type="PANTHER" id="PTHR46184">
    <property type="entry name" value="UNCONVENTIONAL MYOSIN-IXB-LIKE PROTEIN"/>
    <property type="match status" value="1"/>
</dbReference>
<dbReference type="SMART" id="SM00314">
    <property type="entry name" value="RA"/>
    <property type="match status" value="1"/>
</dbReference>
<keyword evidence="6" id="KW-0677">Repeat</keyword>
<dbReference type="CDD" id="cd01385">
    <property type="entry name" value="MYSc_Myo9"/>
    <property type="match status" value="1"/>
</dbReference>
<dbReference type="SMART" id="SM00324">
    <property type="entry name" value="RhoGAP"/>
    <property type="match status" value="1"/>
</dbReference>
<dbReference type="InterPro" id="IPR001609">
    <property type="entry name" value="Myosin_head_motor_dom-like"/>
</dbReference>
<dbReference type="GO" id="GO:0005524">
    <property type="term" value="F:ATP binding"/>
    <property type="evidence" value="ECO:0007669"/>
    <property type="project" value="UniProtKB-UniRule"/>
</dbReference>
<dbReference type="InterPro" id="IPR000159">
    <property type="entry name" value="RA_dom"/>
</dbReference>
<feature type="domain" description="Ras-associating" evidence="18">
    <location>
        <begin position="4"/>
        <end position="110"/>
    </location>
</feature>
<dbReference type="InterPro" id="IPR027417">
    <property type="entry name" value="P-loop_NTPase"/>
</dbReference>
<dbReference type="Gene3D" id="1.20.120.720">
    <property type="entry name" value="Myosin VI head, motor domain, U50 subdomain"/>
    <property type="match status" value="1"/>
</dbReference>
<feature type="domain" description="Rho-GAP" evidence="19">
    <location>
        <begin position="1759"/>
        <end position="1947"/>
    </location>
</feature>
<dbReference type="SMART" id="SM00015">
    <property type="entry name" value="IQ"/>
    <property type="match status" value="4"/>
</dbReference>
<dbReference type="Pfam" id="PF00620">
    <property type="entry name" value="RhoGAP"/>
    <property type="match status" value="1"/>
</dbReference>
<feature type="domain" description="Phorbol-ester/DAG-type" evidence="17">
    <location>
        <begin position="1428"/>
        <end position="1480"/>
    </location>
</feature>
<dbReference type="Gene3D" id="3.40.850.10">
    <property type="entry name" value="Kinesin motor domain"/>
    <property type="match status" value="2"/>
</dbReference>
<dbReference type="PROSITE" id="PS50081">
    <property type="entry name" value="ZF_DAG_PE_2"/>
    <property type="match status" value="2"/>
</dbReference>
<dbReference type="FunFam" id="3.40.850.10:FF:000008">
    <property type="entry name" value="Putative unconventional myosin-IXa"/>
    <property type="match status" value="1"/>
</dbReference>
<dbReference type="InterPro" id="IPR000198">
    <property type="entry name" value="RhoGAP_dom"/>
</dbReference>
<sequence>MEEPRFIVQVYVGAISADYEALSIEAVKATTADEMICCIAEKLELATPDNFELAEVIGNAEGQECKERRLAPNEQPVKLMLLWPKLKGSRCSDEEGDVQEFRFYLREKIYDSLWSENATDPQLIRDYLHRFLYQPLDREYPDLCQLPDLNETTLLENLKARFNAGHIYTYVGSILIAVNPFKFYPIYNPKYVKLYQNRRLGELPPHIFAVADAAYHSMLRERRQQCIVISGESGSGKTESTNFLLHHLTALSQKGSHGSGVEQTILSAGPVLEAFGNAKTAHNNNSSRFGKFIQVTYRENGLVHGALVQKYLLEKSRICYQAKNERNYHVFYHLLGGSSEHEKRELHLGSPSDYRYLNQSDCVQLSSVDESYEFSRLKQSMELVGFSSDTTQQRIFAVLSAVLQIGNVDFQPKKPSYHHDESVLVRTPGVVGVIADLLKVKEETLTAALVSKRARASGETLVINYRMAEAVGARDAMAKCLYAALFDWIVLQLNHALLAKKEPSKGHSGYSIGVLDIFGFEDFGNHNSFEQFCINYANEHLQSYFNMHVFKYEQEEYRREGLKWVDIYFEDNTGCLQLFEARPNGLLCILDDQCSFPGASNETLLHKFQTAHKDDEYYEVPQKRESAFIVRHYAGKVKYQVTEFREKNLDLIHSDMVAMLKSSKLSFVRQLVSTDPVAVFRWAVIRAFLRCVAAFNDAGKRYRSKQVENLPNKRASRHIHNDSLLSEQPFLHRPLRRIQASDTNIVKMNVDRMPLRTTVVNGHTTSSPHPAIQKRLSRFSSVFIAAETNNNVEEWLITKADKIVKSRLYRSRSSRPVKTVKSLNSVKNLAMQVCTSTGHHKGPGSRKIPGTVCAQFQISLQSLLITLNNANPFFVRCIKSNSDKAPHIFDEANVQRQLRYTGMLETVRIRQSGFNVRLTYEEFIHVYRILLPKGLLSSPSDVVEYLESAGLIKDHYQVGANKIFLRESEKAKLEARLHQTILASIITIQRWFRANAERRNYLTLRAAVIKIQSYVRMILAQRLVMNMRMRNMAATFVQKVWRGYRVRRWYTQLRCSVVQFQARVRGNNARERFASMKEEVQRKKQGKCSHSTDEAFLSKEPSQEELDDKPVLPDHLLDSEGSSGIQEDSEGESFHSDPVHRPKLPTDSPSPPVSPFGPSYISASSNFLYEAERKYSMRNPSYSRTASHIDGDRLRNRLDLKLGPPTKPSYRSVMPSTVSPLRTVSAEEVNQSGSSRKIDRRDSDSDTEGTLISSSRSTLQSTSTSLSNTTLSSIDSGRVKEREQRRLERRKVIAERNPLRSRANSQTEESIASTLGGLQIYTASIPIHRLPLERRYSRDSEVGSPTYQRRESKESTRSIDIDLPNDLHHSKLERKGSNLTTRRNSYTSAVDASPKATDLRRSSEELPSTDPGGGGKRHVGSALPPVSQHKLTRSTKLYKNELCAMCSKTMMFSQGFKCAACRRVFHGKCVFNGGIGSLPCRPESPDRSKGSDREIERTRSKIAIHKGSKDRLTDSNQSSSKWSLTGTSEFTDSVSQVITTATELMKLDEFIVRKIHEMGPSEKTVDRVFVAALKEFKANLLVTSSVATAQTSPMNITYRDLIVNFEKVMEIVLKQETPEVQDVFPVTMGVNAFRGYLNEFVTQVKPTGEKEKSKESKQKSKRKKDRWRKERRRKENSPEIVKYMEHEFVPLGSVITIPTACEVCSSFTWLKEKGLVCQVCKLACHRKCYTRIVSTCSRDEKSHNGRHPSTESENKIFGVPLESSLRPGFKIPILVEKLISSIELVGLYTEGIYRKSGVNSKVHQLKRSIEEDLNSVNFLDYPVHVLTSVLKSYLRELPEPVISNDVYEDLLRAIDISDSKERVSTLFTTLKKLPQANYDLMERLVFHLARVAQNEGTNRMSPNALAIILTPCILRPPSTMPAQDSLDAVTRQTKCLELILAEQAKRVTATMRDIDTLDSAYHAATRRLSNIRSSKSKLEMEGTPSRESSPLKPINFSEEGPSTSYLDRNNSPEEEELLTQQILQLREDIENLAAVLPSLPRTSSEDDLLSTDLDLDPLGSLDELQCPPSPGSDLSVISEGSSQYEDRKRRKLRDNEQSKSSCKKRPEESSKGSKPKISLSTSSIVSQMVKMKEDAIKKAKFPEQKSDKQFIKSARVRSKSSRSVVPTLSDTSVTSVQEGEDAILV</sequence>
<keyword evidence="13 15" id="KW-0505">Motor protein</keyword>
<feature type="compositionally biased region" description="Basic and acidic residues" evidence="16">
    <location>
        <begin position="1277"/>
        <end position="1290"/>
    </location>
</feature>
<keyword evidence="8" id="KW-0863">Zinc-finger</keyword>
<feature type="compositionally biased region" description="Basic residues" evidence="16">
    <location>
        <begin position="1659"/>
        <end position="1672"/>
    </location>
</feature>
<dbReference type="Pfam" id="PF00130">
    <property type="entry name" value="C1_1"/>
    <property type="match status" value="1"/>
</dbReference>
<dbReference type="PROSITE" id="PS50238">
    <property type="entry name" value="RHOGAP"/>
    <property type="match status" value="1"/>
</dbReference>
<dbReference type="Gene3D" id="3.30.60.20">
    <property type="match status" value="2"/>
</dbReference>
<dbReference type="PRINTS" id="PR00193">
    <property type="entry name" value="MYOSINHEAVY"/>
</dbReference>
<evidence type="ECO:0000256" key="1">
    <source>
        <dbReference type="ARBA" id="ARBA00004496"/>
    </source>
</evidence>
<evidence type="ECO:0000256" key="7">
    <source>
        <dbReference type="ARBA" id="ARBA00022741"/>
    </source>
</evidence>
<evidence type="ECO:0000256" key="2">
    <source>
        <dbReference type="ARBA" id="ARBA00008314"/>
    </source>
</evidence>
<dbReference type="InterPro" id="IPR046987">
    <property type="entry name" value="Myo9"/>
</dbReference>
<evidence type="ECO:0000256" key="16">
    <source>
        <dbReference type="SAM" id="MobiDB-lite"/>
    </source>
</evidence>
<comment type="caution">
    <text evidence="21">The sequence shown here is derived from an EMBL/GenBank/DDBJ whole genome shotgun (WGS) entry which is preliminary data.</text>
</comment>
<dbReference type="GO" id="GO:0005884">
    <property type="term" value="C:actin filament"/>
    <property type="evidence" value="ECO:0007669"/>
    <property type="project" value="TreeGrafter"/>
</dbReference>
<evidence type="ECO:0000259" key="17">
    <source>
        <dbReference type="PROSITE" id="PS50081"/>
    </source>
</evidence>
<evidence type="ECO:0000259" key="20">
    <source>
        <dbReference type="PROSITE" id="PS51456"/>
    </source>
</evidence>
<evidence type="ECO:0000256" key="9">
    <source>
        <dbReference type="ARBA" id="ARBA00022833"/>
    </source>
</evidence>
<dbReference type="GO" id="GO:0051015">
    <property type="term" value="F:actin filament binding"/>
    <property type="evidence" value="ECO:0007669"/>
    <property type="project" value="TreeGrafter"/>
</dbReference>
<dbReference type="SUPFAM" id="SSF52540">
    <property type="entry name" value="P-loop containing nucleoside triphosphate hydrolases"/>
    <property type="match status" value="1"/>
</dbReference>
<dbReference type="PROSITE" id="PS50096">
    <property type="entry name" value="IQ"/>
    <property type="match status" value="3"/>
</dbReference>
<keyword evidence="11" id="KW-0175">Coiled coil</keyword>
<dbReference type="SUPFAM" id="SSF48350">
    <property type="entry name" value="GTPase activation domain, GAP"/>
    <property type="match status" value="1"/>
</dbReference>
<comment type="subcellular location">
    <subcellularLocation>
        <location evidence="1">Cytoplasm</location>
    </subcellularLocation>
</comment>
<dbReference type="GO" id="GO:0005096">
    <property type="term" value="F:GTPase activator activity"/>
    <property type="evidence" value="ECO:0007669"/>
    <property type="project" value="UniProtKB-KW"/>
</dbReference>
<dbReference type="FunFam" id="1.10.10.820:FF:000001">
    <property type="entry name" value="Myosin heavy chain"/>
    <property type="match status" value="1"/>
</dbReference>
<feature type="region of interest" description="Disordered" evidence="16">
    <location>
        <begin position="2042"/>
        <end position="2123"/>
    </location>
</feature>
<dbReference type="GO" id="GO:0035556">
    <property type="term" value="P:intracellular signal transduction"/>
    <property type="evidence" value="ECO:0007669"/>
    <property type="project" value="InterPro"/>
</dbReference>
<feature type="compositionally biased region" description="Basic and acidic residues" evidence="16">
    <location>
        <begin position="1108"/>
        <end position="1118"/>
    </location>
</feature>
<dbReference type="PANTHER" id="PTHR46184:SF5">
    <property type="entry name" value="UNCONVENTIONAL MYOSIN-IXA-LIKE"/>
    <property type="match status" value="1"/>
</dbReference>
<evidence type="ECO:0000256" key="5">
    <source>
        <dbReference type="ARBA" id="ARBA00022723"/>
    </source>
</evidence>
<dbReference type="Pfam" id="PF00612">
    <property type="entry name" value="IQ"/>
    <property type="match status" value="3"/>
</dbReference>
<evidence type="ECO:0000256" key="12">
    <source>
        <dbReference type="ARBA" id="ARBA00023123"/>
    </source>
</evidence>
<dbReference type="Proteomes" id="UP001187531">
    <property type="component" value="Unassembled WGS sequence"/>
</dbReference>
<dbReference type="GO" id="GO:0016459">
    <property type="term" value="C:myosin complex"/>
    <property type="evidence" value="ECO:0007669"/>
    <property type="project" value="UniProtKB-KW"/>
</dbReference>
<feature type="compositionally biased region" description="Polar residues" evidence="16">
    <location>
        <begin position="1214"/>
        <end position="1233"/>
    </location>
</feature>
<dbReference type="CDD" id="cd01779">
    <property type="entry name" value="RA_Myosin-IX"/>
    <property type="match status" value="1"/>
</dbReference>
<feature type="region of interest" description="Disordered" evidence="16">
    <location>
        <begin position="2136"/>
        <end position="2185"/>
    </location>
</feature>
<evidence type="ECO:0000256" key="11">
    <source>
        <dbReference type="ARBA" id="ARBA00023054"/>
    </source>
</evidence>
<dbReference type="SUPFAM" id="SSF57889">
    <property type="entry name" value="Cysteine-rich domain"/>
    <property type="match status" value="2"/>
</dbReference>
<dbReference type="SMART" id="SM00109">
    <property type="entry name" value="C1"/>
    <property type="match status" value="2"/>
</dbReference>
<evidence type="ECO:0000256" key="4">
    <source>
        <dbReference type="ARBA" id="ARBA00022490"/>
    </source>
</evidence>
<feature type="region of interest" description="Disordered" evidence="16">
    <location>
        <begin position="1201"/>
        <end position="1290"/>
    </location>
</feature>
<evidence type="ECO:0000256" key="14">
    <source>
        <dbReference type="ARBA" id="ARBA00023203"/>
    </source>
</evidence>
<keyword evidence="10 15" id="KW-0067">ATP-binding</keyword>
<feature type="compositionally biased region" description="Basic and acidic residues" evidence="16">
    <location>
        <begin position="1348"/>
        <end position="1376"/>
    </location>
</feature>
<feature type="compositionally biased region" description="Acidic residues" evidence="16">
    <location>
        <begin position="2045"/>
        <end position="2055"/>
    </location>
</feature>
<dbReference type="InterPro" id="IPR000048">
    <property type="entry name" value="IQ_motif_EF-hand-BS"/>
</dbReference>
<evidence type="ECO:0000313" key="22">
    <source>
        <dbReference type="Proteomes" id="UP001187531"/>
    </source>
</evidence>
<gene>
    <name evidence="21" type="ORF">QYM36_006155</name>
</gene>
<evidence type="ECO:0000313" key="21">
    <source>
        <dbReference type="EMBL" id="KAK2719040.1"/>
    </source>
</evidence>
<dbReference type="Gene3D" id="1.10.10.820">
    <property type="match status" value="1"/>
</dbReference>
<dbReference type="GO" id="GO:0048731">
    <property type="term" value="P:system development"/>
    <property type="evidence" value="ECO:0007669"/>
    <property type="project" value="UniProtKB-ARBA"/>
</dbReference>
<evidence type="ECO:0000256" key="6">
    <source>
        <dbReference type="ARBA" id="ARBA00022737"/>
    </source>
</evidence>
<keyword evidence="12 15" id="KW-0518">Myosin</keyword>
<dbReference type="Gene3D" id="6.20.240.20">
    <property type="match status" value="1"/>
</dbReference>
<dbReference type="GO" id="GO:0000146">
    <property type="term" value="F:microfilament motor activity"/>
    <property type="evidence" value="ECO:0007669"/>
    <property type="project" value="InterPro"/>
</dbReference>
<dbReference type="InterPro" id="IPR008936">
    <property type="entry name" value="Rho_GTPase_activation_prot"/>
</dbReference>
<keyword evidence="9" id="KW-0862">Zinc</keyword>
<dbReference type="EMBL" id="JAVRJZ010000009">
    <property type="protein sequence ID" value="KAK2719040.1"/>
    <property type="molecule type" value="Genomic_DNA"/>
</dbReference>
<evidence type="ECO:0000256" key="13">
    <source>
        <dbReference type="ARBA" id="ARBA00023175"/>
    </source>
</evidence>
<evidence type="ECO:0000256" key="15">
    <source>
        <dbReference type="PROSITE-ProRule" id="PRU00782"/>
    </source>
</evidence>
<dbReference type="GO" id="GO:0005737">
    <property type="term" value="C:cytoplasm"/>
    <property type="evidence" value="ECO:0007669"/>
    <property type="project" value="UniProtKB-SubCell"/>
</dbReference>
<dbReference type="GO" id="GO:0009888">
    <property type="term" value="P:tissue development"/>
    <property type="evidence" value="ECO:0007669"/>
    <property type="project" value="UniProtKB-ARBA"/>
</dbReference>
<dbReference type="InterPro" id="IPR029071">
    <property type="entry name" value="Ubiquitin-like_domsf"/>
</dbReference>
<feature type="compositionally biased region" description="Basic and acidic residues" evidence="16">
    <location>
        <begin position="1647"/>
        <end position="1658"/>
    </location>
</feature>
<accession>A0AA88LEX5</accession>
<feature type="compositionally biased region" description="Low complexity" evidence="16">
    <location>
        <begin position="1250"/>
        <end position="1273"/>
    </location>
</feature>
<keyword evidence="5" id="KW-0479">Metal-binding</keyword>
<dbReference type="GO" id="GO:0008270">
    <property type="term" value="F:zinc ion binding"/>
    <property type="evidence" value="ECO:0007669"/>
    <property type="project" value="UniProtKB-KW"/>
</dbReference>
<feature type="region of interest" description="Disordered" evidence="16">
    <location>
        <begin position="1076"/>
        <end position="1157"/>
    </location>
</feature>
<feature type="region of interest" description="Disordered" evidence="16">
    <location>
        <begin position="1336"/>
        <end position="1423"/>
    </location>
</feature>
<evidence type="ECO:0000256" key="3">
    <source>
        <dbReference type="ARBA" id="ARBA00022468"/>
    </source>
</evidence>
<dbReference type="CDD" id="cd23767">
    <property type="entry name" value="IQCD"/>
    <property type="match status" value="1"/>
</dbReference>
<feature type="binding site" evidence="15">
    <location>
        <begin position="231"/>
        <end position="238"/>
    </location>
    <ligand>
        <name>ATP</name>
        <dbReference type="ChEBI" id="CHEBI:30616"/>
    </ligand>
</feature>
<reference evidence="21" key="1">
    <citation type="submission" date="2023-07" db="EMBL/GenBank/DDBJ databases">
        <title>Chromosome-level genome assembly of Artemia franciscana.</title>
        <authorList>
            <person name="Jo E."/>
        </authorList>
    </citation>
    <scope>NUCLEOTIDE SEQUENCE</scope>
    <source>
        <tissue evidence="21">Whole body</tissue>
    </source>
</reference>
<proteinExistence type="inferred from homology"/>
<feature type="region of interest" description="Disordered" evidence="16">
    <location>
        <begin position="1480"/>
        <end position="1499"/>
    </location>
</feature>
<feature type="compositionally biased region" description="Polar residues" evidence="16">
    <location>
        <begin position="2166"/>
        <end position="2177"/>
    </location>
</feature>
<dbReference type="GO" id="GO:0048513">
    <property type="term" value="P:animal organ development"/>
    <property type="evidence" value="ECO:0007669"/>
    <property type="project" value="UniProtKB-ARBA"/>
</dbReference>
<dbReference type="Pfam" id="PF00063">
    <property type="entry name" value="Myosin_head"/>
    <property type="match status" value="2"/>
</dbReference>
<organism evidence="21 22">
    <name type="scientific">Artemia franciscana</name>
    <name type="common">Brine shrimp</name>
    <name type="synonym">Artemia sanfranciscana</name>
    <dbReference type="NCBI Taxonomy" id="6661"/>
    <lineage>
        <taxon>Eukaryota</taxon>
        <taxon>Metazoa</taxon>
        <taxon>Ecdysozoa</taxon>
        <taxon>Arthropoda</taxon>
        <taxon>Crustacea</taxon>
        <taxon>Branchiopoda</taxon>
        <taxon>Anostraca</taxon>
        <taxon>Artemiidae</taxon>
        <taxon>Artemia</taxon>
    </lineage>
</organism>
<keyword evidence="3" id="KW-0343">GTPase activation</keyword>
<feature type="domain" description="Myosin motor" evidence="20">
    <location>
        <begin position="138"/>
        <end position="978"/>
    </location>
</feature>
<dbReference type="InterPro" id="IPR002219">
    <property type="entry name" value="PKC_DAG/PE"/>
</dbReference>
<feature type="region of interest" description="Actin-binding" evidence="15">
    <location>
        <begin position="860"/>
        <end position="882"/>
    </location>
</feature>
<dbReference type="Gene3D" id="1.20.58.530">
    <property type="match status" value="1"/>
</dbReference>
<dbReference type="PROSITE" id="PS51456">
    <property type="entry name" value="MYOSIN_MOTOR"/>
    <property type="match status" value="1"/>
</dbReference>
<dbReference type="Gene3D" id="1.10.555.10">
    <property type="entry name" value="Rho GTPase activation protein"/>
    <property type="match status" value="1"/>
</dbReference>
<dbReference type="InterPro" id="IPR036961">
    <property type="entry name" value="Kinesin_motor_dom_sf"/>
</dbReference>
<feature type="compositionally biased region" description="Basic and acidic residues" evidence="16">
    <location>
        <begin position="2136"/>
        <end position="2150"/>
    </location>
</feature>
<feature type="compositionally biased region" description="Polar residues" evidence="16">
    <location>
        <begin position="2000"/>
        <end position="2009"/>
    </location>
</feature>
<keyword evidence="7 15" id="KW-0547">Nucleotide-binding</keyword>
<evidence type="ECO:0000256" key="8">
    <source>
        <dbReference type="ARBA" id="ARBA00022771"/>
    </source>
</evidence>
<dbReference type="InterPro" id="IPR046349">
    <property type="entry name" value="C1-like_sf"/>
</dbReference>
<dbReference type="Gene3D" id="1.20.5.190">
    <property type="match status" value="2"/>
</dbReference>
<dbReference type="Pfam" id="PF00788">
    <property type="entry name" value="RA"/>
    <property type="match status" value="1"/>
</dbReference>
<feature type="region of interest" description="Disordered" evidence="16">
    <location>
        <begin position="1972"/>
        <end position="2017"/>
    </location>
</feature>
<keyword evidence="14 15" id="KW-0009">Actin-binding</keyword>
<feature type="domain" description="Phorbol-ester/DAG-type" evidence="17">
    <location>
        <begin position="1685"/>
        <end position="1736"/>
    </location>
</feature>
<dbReference type="PROSITE" id="PS50200">
    <property type="entry name" value="RA"/>
    <property type="match status" value="1"/>
</dbReference>
<feature type="region of interest" description="Disordered" evidence="16">
    <location>
        <begin position="1647"/>
        <end position="1676"/>
    </location>
</feature>
<name>A0AA88LEX5_ARTSF</name>
<dbReference type="Gene3D" id="3.10.20.90">
    <property type="entry name" value="Phosphatidylinositol 3-kinase Catalytic Subunit, Chain A, domain 1"/>
    <property type="match status" value="1"/>
</dbReference>
<feature type="compositionally biased region" description="Basic and acidic residues" evidence="16">
    <location>
        <begin position="1483"/>
        <end position="1499"/>
    </location>
</feature>
<feature type="compositionally biased region" description="Polar residues" evidence="16">
    <location>
        <begin position="1377"/>
        <end position="1390"/>
    </location>
</feature>
<dbReference type="SMART" id="SM00242">
    <property type="entry name" value="MYSc"/>
    <property type="match status" value="1"/>
</dbReference>
<evidence type="ECO:0000259" key="18">
    <source>
        <dbReference type="PROSITE" id="PS50200"/>
    </source>
</evidence>
<evidence type="ECO:0000256" key="10">
    <source>
        <dbReference type="ARBA" id="ARBA00022840"/>
    </source>
</evidence>
<keyword evidence="4" id="KW-0963">Cytoplasm</keyword>
<dbReference type="InterPro" id="IPR036023">
    <property type="entry name" value="MYSc_Myo9"/>
</dbReference>
<dbReference type="CDD" id="cd20818">
    <property type="entry name" value="C1_Myosin-IX"/>
    <property type="match status" value="1"/>
</dbReference>